<protein>
    <submittedName>
        <fullName evidence="1">Uncharacterized protein</fullName>
    </submittedName>
</protein>
<dbReference type="OrthoDB" id="7691805at2759"/>
<comment type="caution">
    <text evidence="1">The sequence shown here is derived from an EMBL/GenBank/DDBJ whole genome shotgun (WGS) entry which is preliminary data.</text>
</comment>
<dbReference type="Proteomes" id="UP000765509">
    <property type="component" value="Unassembled WGS sequence"/>
</dbReference>
<sequence>MCFYNGKLKSYIYTCRKFLLKLDFVSTKISNELLPYSLLGKLAGDNKIHQFIEVLTLNKELIEKPELVLTRIQDYVHMSNSKHTQPTTNLSTLISANDKNYKVLHYFNNAKHNDKRTRNKKEQFWAENPHLRLTRKDNKERRFDSKAYLSISKALINPSKPPINNKIVLNCGATHHIFNKKSLFKSLFPLVTLIALFQHLDLAPLLSYAKEDP</sequence>
<evidence type="ECO:0000313" key="2">
    <source>
        <dbReference type="Proteomes" id="UP000765509"/>
    </source>
</evidence>
<gene>
    <name evidence="1" type="ORF">O181_010681</name>
</gene>
<accession>A0A9Q3GKM9</accession>
<name>A0A9Q3GKM9_9BASI</name>
<evidence type="ECO:0000313" key="1">
    <source>
        <dbReference type="EMBL" id="MBW0470966.1"/>
    </source>
</evidence>
<dbReference type="EMBL" id="AVOT02002616">
    <property type="protein sequence ID" value="MBW0470966.1"/>
    <property type="molecule type" value="Genomic_DNA"/>
</dbReference>
<dbReference type="AlphaFoldDB" id="A0A9Q3GKM9"/>
<reference evidence="1" key="1">
    <citation type="submission" date="2021-03" db="EMBL/GenBank/DDBJ databases">
        <title>Draft genome sequence of rust myrtle Austropuccinia psidii MF-1, a brazilian biotype.</title>
        <authorList>
            <person name="Quecine M.C."/>
            <person name="Pachon D.M.R."/>
            <person name="Bonatelli M.L."/>
            <person name="Correr F.H."/>
            <person name="Franceschini L.M."/>
            <person name="Leite T.F."/>
            <person name="Margarido G.R.A."/>
            <person name="Almeida C.A."/>
            <person name="Ferrarezi J.A."/>
            <person name="Labate C.A."/>
        </authorList>
    </citation>
    <scope>NUCLEOTIDE SEQUENCE</scope>
    <source>
        <strain evidence="1">MF-1</strain>
    </source>
</reference>
<organism evidence="1 2">
    <name type="scientific">Austropuccinia psidii MF-1</name>
    <dbReference type="NCBI Taxonomy" id="1389203"/>
    <lineage>
        <taxon>Eukaryota</taxon>
        <taxon>Fungi</taxon>
        <taxon>Dikarya</taxon>
        <taxon>Basidiomycota</taxon>
        <taxon>Pucciniomycotina</taxon>
        <taxon>Pucciniomycetes</taxon>
        <taxon>Pucciniales</taxon>
        <taxon>Sphaerophragmiaceae</taxon>
        <taxon>Austropuccinia</taxon>
    </lineage>
</organism>
<proteinExistence type="predicted"/>
<keyword evidence="2" id="KW-1185">Reference proteome</keyword>